<proteinExistence type="predicted"/>
<protein>
    <submittedName>
        <fullName evidence="2">Uncharacterized protein</fullName>
    </submittedName>
</protein>
<feature type="transmembrane region" description="Helical" evidence="1">
    <location>
        <begin position="6"/>
        <end position="23"/>
    </location>
</feature>
<evidence type="ECO:0000256" key="1">
    <source>
        <dbReference type="SAM" id="Phobius"/>
    </source>
</evidence>
<keyword evidence="1" id="KW-1133">Transmembrane helix</keyword>
<dbReference type="AlphaFoldDB" id="A0AA46WVL5"/>
<gene>
    <name evidence="2" type="ORF">KUM34_000495</name>
</gene>
<sequence>MPIYLYIAPLVVAAGVLLCLVVEKPLATTIVRKNDPAPSDPAATAST</sequence>
<reference evidence="2 3" key="1">
    <citation type="journal article" date="2021" name="Front. Microbiol.">
        <title>Bacterial Transformation of Aromatic Monomers in Softwood Black Liquor.</title>
        <authorList>
            <person name="Navas L.E."/>
            <person name="Dexter G."/>
            <person name="Liu J."/>
            <person name="Levy-Booth D."/>
            <person name="Cho M."/>
            <person name="Jang S.K."/>
            <person name="Mansfield S.D."/>
            <person name="Renneckar S."/>
            <person name="Mohn W.W."/>
            <person name="Eltis L.D."/>
        </authorList>
    </citation>
    <scope>NUCLEOTIDE SEQUENCE [LARGE SCALE GENOMIC DNA]</scope>
    <source>
        <strain evidence="2 3">GD02</strain>
    </source>
</reference>
<accession>A0AA46WVL5</accession>
<keyword evidence="1" id="KW-0812">Transmembrane</keyword>
<evidence type="ECO:0000313" key="2">
    <source>
        <dbReference type="EMBL" id="UZF45236.1"/>
    </source>
</evidence>
<dbReference type="Proteomes" id="UP001162740">
    <property type="component" value="Chromosome"/>
</dbReference>
<dbReference type="RefSeq" id="WP_229582230.1">
    <property type="nucleotide sequence ID" value="NZ_CP083974.1"/>
</dbReference>
<name>A0AA46WVL5_RHORH</name>
<keyword evidence="1" id="KW-0472">Membrane</keyword>
<evidence type="ECO:0000313" key="3">
    <source>
        <dbReference type="Proteomes" id="UP001162740"/>
    </source>
</evidence>
<dbReference type="EMBL" id="CP083974">
    <property type="protein sequence ID" value="UZF45236.1"/>
    <property type="molecule type" value="Genomic_DNA"/>
</dbReference>
<organism evidence="2 3">
    <name type="scientific">Rhodococcus rhodochrous</name>
    <dbReference type="NCBI Taxonomy" id="1829"/>
    <lineage>
        <taxon>Bacteria</taxon>
        <taxon>Bacillati</taxon>
        <taxon>Actinomycetota</taxon>
        <taxon>Actinomycetes</taxon>
        <taxon>Mycobacteriales</taxon>
        <taxon>Nocardiaceae</taxon>
        <taxon>Rhodococcus</taxon>
    </lineage>
</organism>